<dbReference type="GO" id="GO:0003908">
    <property type="term" value="F:methylated-DNA-[protein]-cysteine S-methyltransferase activity"/>
    <property type="evidence" value="ECO:0007669"/>
    <property type="project" value="UniProtKB-EC"/>
</dbReference>
<dbReference type="NCBIfam" id="TIGR00589">
    <property type="entry name" value="ogt"/>
    <property type="match status" value="1"/>
</dbReference>
<dbReference type="SUPFAM" id="SSF53155">
    <property type="entry name" value="Methylated DNA-protein cysteine methyltransferase domain"/>
    <property type="match status" value="1"/>
</dbReference>
<evidence type="ECO:0000313" key="18">
    <source>
        <dbReference type="EMBL" id="RJL32882.1"/>
    </source>
</evidence>
<evidence type="ECO:0000259" key="17">
    <source>
        <dbReference type="Pfam" id="PF02870"/>
    </source>
</evidence>
<evidence type="ECO:0000256" key="11">
    <source>
        <dbReference type="ARBA" id="ARBA00022763"/>
    </source>
</evidence>
<dbReference type="PANTHER" id="PTHR46460:SF1">
    <property type="entry name" value="METHYLATED-DNA--PROTEIN-CYSTEINE METHYLTRANSFERASE"/>
    <property type="match status" value="1"/>
</dbReference>
<gene>
    <name evidence="18" type="ORF">D5H75_14365</name>
</gene>
<name>A0A3A4B650_9ACTN</name>
<dbReference type="Pfam" id="PF01035">
    <property type="entry name" value="DNA_binding_1"/>
    <property type="match status" value="1"/>
</dbReference>
<evidence type="ECO:0000256" key="6">
    <source>
        <dbReference type="ARBA" id="ARBA00015377"/>
    </source>
</evidence>
<evidence type="ECO:0000256" key="2">
    <source>
        <dbReference type="ARBA" id="ARBA00001947"/>
    </source>
</evidence>
<evidence type="ECO:0000256" key="3">
    <source>
        <dbReference type="ARBA" id="ARBA00003317"/>
    </source>
</evidence>
<dbReference type="EMBL" id="QZEY01000004">
    <property type="protein sequence ID" value="RJL32882.1"/>
    <property type="molecule type" value="Genomic_DNA"/>
</dbReference>
<comment type="caution">
    <text evidence="18">The sequence shown here is derived from an EMBL/GenBank/DDBJ whole genome shotgun (WGS) entry which is preliminary data.</text>
</comment>
<evidence type="ECO:0000256" key="13">
    <source>
        <dbReference type="ARBA" id="ARBA00023125"/>
    </source>
</evidence>
<keyword evidence="13" id="KW-0238">DNA-binding</keyword>
<dbReference type="Pfam" id="PF02870">
    <property type="entry name" value="Methyltransf_1N"/>
    <property type="match status" value="1"/>
</dbReference>
<accession>A0A3A4B650</accession>
<dbReference type="GO" id="GO:0032259">
    <property type="term" value="P:methylation"/>
    <property type="evidence" value="ECO:0007669"/>
    <property type="project" value="UniProtKB-KW"/>
</dbReference>
<dbReference type="AlphaFoldDB" id="A0A3A4B650"/>
<dbReference type="InterPro" id="IPR036217">
    <property type="entry name" value="MethylDNA_cys_MeTrfase_DNAb"/>
</dbReference>
<dbReference type="CDD" id="cd06445">
    <property type="entry name" value="ATase"/>
    <property type="match status" value="1"/>
</dbReference>
<dbReference type="FunFam" id="1.10.10.10:FF:000214">
    <property type="entry name" value="Methylated-DNA--protein-cysteine methyltransferase"/>
    <property type="match status" value="1"/>
</dbReference>
<dbReference type="Gene3D" id="3.30.160.70">
    <property type="entry name" value="Methylated DNA-protein cysteine methyltransferase domain"/>
    <property type="match status" value="1"/>
</dbReference>
<dbReference type="InterPro" id="IPR036388">
    <property type="entry name" value="WH-like_DNA-bd_sf"/>
</dbReference>
<dbReference type="PANTHER" id="PTHR46460">
    <property type="entry name" value="METHYLATED-DNA--PROTEIN-CYSTEINE METHYLTRANSFERASE"/>
    <property type="match status" value="1"/>
</dbReference>
<dbReference type="InterPro" id="IPR001497">
    <property type="entry name" value="MethylDNA_cys_MeTrfase_AS"/>
</dbReference>
<comment type="cofactor">
    <cofactor evidence="2">
        <name>Zn(2+)</name>
        <dbReference type="ChEBI" id="CHEBI:29105"/>
    </cofactor>
</comment>
<dbReference type="GO" id="GO:0003677">
    <property type="term" value="F:DNA binding"/>
    <property type="evidence" value="ECO:0007669"/>
    <property type="project" value="UniProtKB-KW"/>
</dbReference>
<keyword evidence="14" id="KW-0234">DNA repair</keyword>
<dbReference type="InterPro" id="IPR036631">
    <property type="entry name" value="MGMT_N_sf"/>
</dbReference>
<dbReference type="InterPro" id="IPR008332">
    <property type="entry name" value="MethylG_MeTrfase_N"/>
</dbReference>
<evidence type="ECO:0000256" key="1">
    <source>
        <dbReference type="ARBA" id="ARBA00001286"/>
    </source>
</evidence>
<comment type="catalytic activity">
    <reaction evidence="15">
        <text>a 6-O-methyl-2'-deoxyguanosine in DNA + L-cysteinyl-[protein] = S-methyl-L-cysteinyl-[protein] + a 2'-deoxyguanosine in DNA</text>
        <dbReference type="Rhea" id="RHEA:24000"/>
        <dbReference type="Rhea" id="RHEA-COMP:10131"/>
        <dbReference type="Rhea" id="RHEA-COMP:10132"/>
        <dbReference type="Rhea" id="RHEA-COMP:11367"/>
        <dbReference type="Rhea" id="RHEA-COMP:11368"/>
        <dbReference type="ChEBI" id="CHEBI:29950"/>
        <dbReference type="ChEBI" id="CHEBI:82612"/>
        <dbReference type="ChEBI" id="CHEBI:85445"/>
        <dbReference type="ChEBI" id="CHEBI:85448"/>
        <dbReference type="EC" id="2.1.1.63"/>
    </reaction>
</comment>
<evidence type="ECO:0000256" key="15">
    <source>
        <dbReference type="ARBA" id="ARBA00049348"/>
    </source>
</evidence>
<evidence type="ECO:0000256" key="12">
    <source>
        <dbReference type="ARBA" id="ARBA00022833"/>
    </source>
</evidence>
<reference evidence="18 19" key="1">
    <citation type="submission" date="2018-09" db="EMBL/GenBank/DDBJ databases">
        <title>YIM 75507 draft genome.</title>
        <authorList>
            <person name="Tang S."/>
            <person name="Feng Y."/>
        </authorList>
    </citation>
    <scope>NUCLEOTIDE SEQUENCE [LARGE SCALE GENOMIC DNA]</scope>
    <source>
        <strain evidence="18 19">YIM 75507</strain>
    </source>
</reference>
<evidence type="ECO:0000256" key="9">
    <source>
        <dbReference type="ARBA" id="ARBA00022679"/>
    </source>
</evidence>
<feature type="domain" description="Methylguanine DNA methyltransferase ribonuclease-like" evidence="17">
    <location>
        <begin position="1"/>
        <end position="69"/>
    </location>
</feature>
<keyword evidence="8 18" id="KW-0489">Methyltransferase</keyword>
<evidence type="ECO:0000256" key="7">
    <source>
        <dbReference type="ARBA" id="ARBA00022553"/>
    </source>
</evidence>
<evidence type="ECO:0000256" key="14">
    <source>
        <dbReference type="ARBA" id="ARBA00023204"/>
    </source>
</evidence>
<keyword evidence="9 18" id="KW-0808">Transferase</keyword>
<dbReference type="Gene3D" id="1.10.10.10">
    <property type="entry name" value="Winged helix-like DNA-binding domain superfamily/Winged helix DNA-binding domain"/>
    <property type="match status" value="1"/>
</dbReference>
<evidence type="ECO:0000256" key="4">
    <source>
        <dbReference type="ARBA" id="ARBA00008711"/>
    </source>
</evidence>
<dbReference type="Proteomes" id="UP000265768">
    <property type="component" value="Unassembled WGS sequence"/>
</dbReference>
<evidence type="ECO:0000256" key="8">
    <source>
        <dbReference type="ARBA" id="ARBA00022603"/>
    </source>
</evidence>
<comment type="function">
    <text evidence="3">Involved in the cellular defense against the biological effects of O6-methylguanine (O6-MeG) and O4-methylthymine (O4-MeT) in DNA. Repairs the methylated nucleobase in DNA by stoichiometrically transferring the methyl group to a cysteine residue in the enzyme. This is a suicide reaction: the enzyme is irreversibly inactivated.</text>
</comment>
<dbReference type="PROSITE" id="PS00374">
    <property type="entry name" value="MGMT"/>
    <property type="match status" value="1"/>
</dbReference>
<dbReference type="GO" id="GO:0046872">
    <property type="term" value="F:metal ion binding"/>
    <property type="evidence" value="ECO:0007669"/>
    <property type="project" value="UniProtKB-KW"/>
</dbReference>
<keyword evidence="19" id="KW-1185">Reference proteome</keyword>
<evidence type="ECO:0000256" key="5">
    <source>
        <dbReference type="ARBA" id="ARBA00011918"/>
    </source>
</evidence>
<sequence length="171" mass="18191">MDSPVGTILVALTEHGLAATSFDATPEDRARVLARLRLPEVRDPVRTAEAEAQVAAYFTEPTRFTLPLDWRGASRVQRSVLTTLFETVGFGRTVTYGELAAREGSGVPARAIGSIMGANPIPLVVPCHRVVAGNGLGGFSGGEGVEVKRWLLTYEGAIPATLDWDPAALHP</sequence>
<comment type="similarity">
    <text evidence="4">Belongs to the MGMT family.</text>
</comment>
<keyword evidence="7" id="KW-0597">Phosphoprotein</keyword>
<dbReference type="InterPro" id="IPR014048">
    <property type="entry name" value="MethylDNA_cys_MeTrfase_DNA-bd"/>
</dbReference>
<proteinExistence type="inferred from homology"/>
<keyword evidence="10" id="KW-0479">Metal-binding</keyword>
<organism evidence="18 19">
    <name type="scientific">Bailinhaonella thermotolerans</name>
    <dbReference type="NCBI Taxonomy" id="1070861"/>
    <lineage>
        <taxon>Bacteria</taxon>
        <taxon>Bacillati</taxon>
        <taxon>Actinomycetota</taxon>
        <taxon>Actinomycetes</taxon>
        <taxon>Streptosporangiales</taxon>
        <taxon>Streptosporangiaceae</taxon>
        <taxon>Bailinhaonella</taxon>
    </lineage>
</organism>
<dbReference type="OrthoDB" id="9802228at2"/>
<feature type="domain" description="Methylated-DNA-[protein]-cysteine S-methyltransferase DNA binding" evidence="16">
    <location>
        <begin position="77"/>
        <end position="156"/>
    </location>
</feature>
<evidence type="ECO:0000313" key="19">
    <source>
        <dbReference type="Proteomes" id="UP000265768"/>
    </source>
</evidence>
<keyword evidence="11" id="KW-0227">DNA damage</keyword>
<comment type="catalytic activity">
    <reaction evidence="1">
        <text>a 4-O-methyl-thymidine in DNA + L-cysteinyl-[protein] = a thymidine in DNA + S-methyl-L-cysteinyl-[protein]</text>
        <dbReference type="Rhea" id="RHEA:53428"/>
        <dbReference type="Rhea" id="RHEA-COMP:10131"/>
        <dbReference type="Rhea" id="RHEA-COMP:10132"/>
        <dbReference type="Rhea" id="RHEA-COMP:13555"/>
        <dbReference type="Rhea" id="RHEA-COMP:13556"/>
        <dbReference type="ChEBI" id="CHEBI:29950"/>
        <dbReference type="ChEBI" id="CHEBI:82612"/>
        <dbReference type="ChEBI" id="CHEBI:137386"/>
        <dbReference type="ChEBI" id="CHEBI:137387"/>
        <dbReference type="EC" id="2.1.1.63"/>
    </reaction>
</comment>
<evidence type="ECO:0000259" key="16">
    <source>
        <dbReference type="Pfam" id="PF01035"/>
    </source>
</evidence>
<dbReference type="SUPFAM" id="SSF46767">
    <property type="entry name" value="Methylated DNA-protein cysteine methyltransferase, C-terminal domain"/>
    <property type="match status" value="1"/>
</dbReference>
<keyword evidence="12" id="KW-0862">Zinc</keyword>
<dbReference type="GO" id="GO:0006281">
    <property type="term" value="P:DNA repair"/>
    <property type="evidence" value="ECO:0007669"/>
    <property type="project" value="UniProtKB-KW"/>
</dbReference>
<evidence type="ECO:0000256" key="10">
    <source>
        <dbReference type="ARBA" id="ARBA00022723"/>
    </source>
</evidence>
<protein>
    <recommendedName>
        <fullName evidence="6">Methylated-DNA--protein-cysteine methyltransferase</fullName>
        <ecNumber evidence="5">2.1.1.63</ecNumber>
    </recommendedName>
</protein>
<dbReference type="EC" id="2.1.1.63" evidence="5"/>